<name>A0ACC1PCB0_9PEZI</name>
<reference evidence="1" key="1">
    <citation type="submission" date="2022-10" db="EMBL/GenBank/DDBJ databases">
        <title>Genome Sequence of Xylaria curta.</title>
        <authorList>
            <person name="Buettner E."/>
        </authorList>
    </citation>
    <scope>NUCLEOTIDE SEQUENCE</scope>
    <source>
        <strain evidence="1">Babe10</strain>
    </source>
</reference>
<evidence type="ECO:0000313" key="1">
    <source>
        <dbReference type="EMBL" id="KAJ2989656.1"/>
    </source>
</evidence>
<gene>
    <name evidence="1" type="ORF">NUW58_g3360</name>
</gene>
<keyword evidence="2" id="KW-1185">Reference proteome</keyword>
<dbReference type="Proteomes" id="UP001143856">
    <property type="component" value="Unassembled WGS sequence"/>
</dbReference>
<organism evidence="1 2">
    <name type="scientific">Xylaria curta</name>
    <dbReference type="NCBI Taxonomy" id="42375"/>
    <lineage>
        <taxon>Eukaryota</taxon>
        <taxon>Fungi</taxon>
        <taxon>Dikarya</taxon>
        <taxon>Ascomycota</taxon>
        <taxon>Pezizomycotina</taxon>
        <taxon>Sordariomycetes</taxon>
        <taxon>Xylariomycetidae</taxon>
        <taxon>Xylariales</taxon>
        <taxon>Xylariaceae</taxon>
        <taxon>Xylaria</taxon>
    </lineage>
</organism>
<sequence length="494" mass="56944">MASNSQDPIIRRRRLHNQYKAIERQIIPSLFAKGTNIQTWSKIAVLRGVTSQHDKLEDNVRNIAAARLTTAIDLRKQAMPLWPVGTDAEKRHWDWINILERITNVLKTSAGPDEAVARLNIVHSTPAEIVKDESPWTNADLDIYLQQMSHWRQTLIEIWQAAIDDPTQLSVADISDGGGKATGCAVRYFKMEMAGMEVCNEEWYEKSGSFKPKTLEYMARREPDGIGGDLFKIHQSVRRKKVWHIEKDLEHTEFHGFPPNTNRWIFADSARHSNPLVDWETVPSLAVAYTWADYINVMINLGLSYLPTLTITMFVFEANCILKRWPTLPAGTDVEQFCNLFGELVFPTGRPRSEAGWKAAYNEWMEKMVNPNVKERLKLLVDRFTDPNILDRYGKSWVRIAVIEDHLMAKSKDFKVTKGTTKWWEAIKKRVSDELQVPSIVAMLQKVDKAYPIEDHWSLVEKILKTDWVSDRPTVDRVLDDFVVPVEWFNGVTR</sequence>
<evidence type="ECO:0000313" key="2">
    <source>
        <dbReference type="Proteomes" id="UP001143856"/>
    </source>
</evidence>
<accession>A0ACC1PCB0</accession>
<protein>
    <submittedName>
        <fullName evidence="1">Uncharacterized protein</fullName>
    </submittedName>
</protein>
<dbReference type="EMBL" id="JAPDGR010000505">
    <property type="protein sequence ID" value="KAJ2989656.1"/>
    <property type="molecule type" value="Genomic_DNA"/>
</dbReference>
<comment type="caution">
    <text evidence="1">The sequence shown here is derived from an EMBL/GenBank/DDBJ whole genome shotgun (WGS) entry which is preliminary data.</text>
</comment>
<proteinExistence type="predicted"/>